<dbReference type="AlphaFoldDB" id="A0A0G4HAI7"/>
<accession>A0A0G4HAI7</accession>
<keyword evidence="6" id="KW-1133">Transmembrane helix</keyword>
<proteinExistence type="inferred from homology"/>
<sequence>MSTFANPLLLSGEGRATKAASPPAAKKKQGALATLPPITCAAVVTSIAMYPADVIRAICMANPGTKAGQALSSFYQAHGLGGFVKQGLAAEIARASFSRMIKFWLQPLTHQAVFGKSEKNGTAITKGLAGALATIPEVITISPLENLKLAEQLDKEKRFNGIVDTSRHLLRTRGFFGGFYIGYIGMQMRQCLWTGGFFMSLDVFKDLSKNITSHKLTQDVLAGFFAGVFGTTLNCWTDVVRSVIQKKAVADTFDPSAKRAPLMQHVNPFHFLSEAAKVYSAQGIAGLYSGFPIKCVHLGGSGAILAVLVPRFKSMWGVE</sequence>
<dbReference type="GO" id="GO:0022857">
    <property type="term" value="F:transmembrane transporter activity"/>
    <property type="evidence" value="ECO:0007669"/>
    <property type="project" value="TreeGrafter"/>
</dbReference>
<evidence type="ECO:0000256" key="2">
    <source>
        <dbReference type="ARBA" id="ARBA00006375"/>
    </source>
</evidence>
<dbReference type="PANTHER" id="PTHR45624">
    <property type="entry name" value="MITOCHONDRIAL BASIC AMINO ACIDS TRANSPORTER-RELATED"/>
    <property type="match status" value="1"/>
</dbReference>
<dbReference type="Pfam" id="PF00153">
    <property type="entry name" value="Mito_carr"/>
    <property type="match status" value="3"/>
</dbReference>
<feature type="repeat" description="Solcar" evidence="9">
    <location>
        <begin position="214"/>
        <end position="315"/>
    </location>
</feature>
<dbReference type="PROSITE" id="PS50920">
    <property type="entry name" value="SOLCAR"/>
    <property type="match status" value="2"/>
</dbReference>
<dbReference type="EMBL" id="CDMZ01002102">
    <property type="protein sequence ID" value="CEM40781.1"/>
    <property type="molecule type" value="Genomic_DNA"/>
</dbReference>
<reference evidence="11" key="1">
    <citation type="submission" date="2014-11" db="EMBL/GenBank/DDBJ databases">
        <authorList>
            <person name="Otto D Thomas"/>
            <person name="Naeem Raeece"/>
        </authorList>
    </citation>
    <scope>NUCLEOTIDE SEQUENCE</scope>
</reference>
<dbReference type="VEuPathDB" id="CryptoDB:Cvel_25542"/>
<organism evidence="11">
    <name type="scientific">Chromera velia CCMP2878</name>
    <dbReference type="NCBI Taxonomy" id="1169474"/>
    <lineage>
        <taxon>Eukaryota</taxon>
        <taxon>Sar</taxon>
        <taxon>Alveolata</taxon>
        <taxon>Colpodellida</taxon>
        <taxon>Chromeraceae</taxon>
        <taxon>Chromera</taxon>
    </lineage>
</organism>
<comment type="subcellular location">
    <subcellularLocation>
        <location evidence="1">Mitochondrion membrane</location>
        <topology evidence="1">Multi-pass membrane protein</topology>
    </subcellularLocation>
</comment>
<gene>
    <name evidence="11" type="ORF">Cvel_25542</name>
</gene>
<evidence type="ECO:0000313" key="11">
    <source>
        <dbReference type="EMBL" id="CEM40781.1"/>
    </source>
</evidence>
<comment type="similarity">
    <text evidence="2 10">Belongs to the mitochondrial carrier (TC 2.A.29) family.</text>
</comment>
<dbReference type="GO" id="GO:0031966">
    <property type="term" value="C:mitochondrial membrane"/>
    <property type="evidence" value="ECO:0007669"/>
    <property type="project" value="UniProtKB-SubCell"/>
</dbReference>
<evidence type="ECO:0008006" key="12">
    <source>
        <dbReference type="Google" id="ProtNLM"/>
    </source>
</evidence>
<keyword evidence="8 9" id="KW-0472">Membrane</keyword>
<evidence type="ECO:0000256" key="8">
    <source>
        <dbReference type="ARBA" id="ARBA00023136"/>
    </source>
</evidence>
<keyword evidence="3 10" id="KW-0813">Transport</keyword>
<evidence type="ECO:0000256" key="6">
    <source>
        <dbReference type="ARBA" id="ARBA00022989"/>
    </source>
</evidence>
<dbReference type="SUPFAM" id="SSF103506">
    <property type="entry name" value="Mitochondrial carrier"/>
    <property type="match status" value="1"/>
</dbReference>
<evidence type="ECO:0000256" key="9">
    <source>
        <dbReference type="PROSITE-ProRule" id="PRU00282"/>
    </source>
</evidence>
<evidence type="ECO:0000256" key="5">
    <source>
        <dbReference type="ARBA" id="ARBA00022737"/>
    </source>
</evidence>
<keyword evidence="5" id="KW-0677">Repeat</keyword>
<dbReference type="InterPro" id="IPR050567">
    <property type="entry name" value="Mitochondrial_Carrier"/>
</dbReference>
<name>A0A0G4HAI7_9ALVE</name>
<evidence type="ECO:0000256" key="1">
    <source>
        <dbReference type="ARBA" id="ARBA00004225"/>
    </source>
</evidence>
<evidence type="ECO:0000256" key="7">
    <source>
        <dbReference type="ARBA" id="ARBA00023128"/>
    </source>
</evidence>
<evidence type="ECO:0000256" key="3">
    <source>
        <dbReference type="ARBA" id="ARBA00022448"/>
    </source>
</evidence>
<feature type="repeat" description="Solcar" evidence="9">
    <location>
        <begin position="121"/>
        <end position="207"/>
    </location>
</feature>
<dbReference type="InterPro" id="IPR018108">
    <property type="entry name" value="MCP_transmembrane"/>
</dbReference>
<dbReference type="Gene3D" id="1.50.40.10">
    <property type="entry name" value="Mitochondrial carrier domain"/>
    <property type="match status" value="1"/>
</dbReference>
<protein>
    <recommendedName>
        <fullName evidence="12">Mitochondrial carrier protein</fullName>
    </recommendedName>
</protein>
<keyword evidence="7" id="KW-0496">Mitochondrion</keyword>
<dbReference type="InterPro" id="IPR023395">
    <property type="entry name" value="MCP_dom_sf"/>
</dbReference>
<keyword evidence="4 9" id="KW-0812">Transmembrane</keyword>
<evidence type="ECO:0000256" key="4">
    <source>
        <dbReference type="ARBA" id="ARBA00022692"/>
    </source>
</evidence>
<evidence type="ECO:0000256" key="10">
    <source>
        <dbReference type="RuleBase" id="RU000488"/>
    </source>
</evidence>